<dbReference type="GO" id="GO:0008270">
    <property type="term" value="F:zinc ion binding"/>
    <property type="evidence" value="ECO:0007669"/>
    <property type="project" value="UniProtKB-KW"/>
</dbReference>
<dbReference type="SMART" id="SM00184">
    <property type="entry name" value="RING"/>
    <property type="match status" value="1"/>
</dbReference>
<dbReference type="PROSITE" id="PS50089">
    <property type="entry name" value="ZF_RING_2"/>
    <property type="match status" value="1"/>
</dbReference>
<dbReference type="Proteomes" id="UP000655225">
    <property type="component" value="Unassembled WGS sequence"/>
</dbReference>
<keyword evidence="3" id="KW-0812">Transmembrane</keyword>
<keyword evidence="1" id="KW-0479">Metal-binding</keyword>
<keyword evidence="3" id="KW-1133">Transmembrane helix</keyword>
<keyword evidence="6" id="KW-1185">Reference proteome</keyword>
<dbReference type="PANTHER" id="PTHR46225:SF19">
    <property type="entry name" value="RING-TYPE DOMAIN-CONTAINING PROTEIN"/>
    <property type="match status" value="1"/>
</dbReference>
<dbReference type="OMA" id="RHRNQVS"/>
<proteinExistence type="predicted"/>
<protein>
    <recommendedName>
        <fullName evidence="4">RING-type domain-containing protein</fullName>
    </recommendedName>
</protein>
<feature type="region of interest" description="Disordered" evidence="2">
    <location>
        <begin position="170"/>
        <end position="195"/>
    </location>
</feature>
<evidence type="ECO:0000313" key="6">
    <source>
        <dbReference type="Proteomes" id="UP000655225"/>
    </source>
</evidence>
<sequence length="431" mass="47478">MAVPSLEPHRESQTDKDFLLMECEGNQNDREHIIDMARGADASTSNSSHDNHPRGLDLPHHEDRPSSSIRPPSSQPSSSSSNRSNTRNSLFIRRDDGYGRRHRSPFNSGLWISIELVVTMSQIIASVVVLSLSRHENPKAPLFAWVVGYAAGGVVTLPLLYWRYHHRNRGTEQNSTQQRQGSSQSNPPPEPTPYTAISVTRVSEQVDHGTAVRATLNGPSVETPNARLNVLVDHFRMALDCFFAVWFVVGNVWVFGGHSSSSEAPNLYRLCIVFLTISCIGYAMPFILCTTICCCLPCIISVLGFREDLTHTRGATPESINALPTYKFKLKKNRNGDAREINSGAGEGGVLAAGTEKERVISAEDAVCCICLAKYVDKDELRELPCSHFFHTQCVDKWLKINALCPLCKFEVGESIGGSPSAANYSWSQGG</sequence>
<keyword evidence="1" id="KW-0862">Zinc</keyword>
<feature type="compositionally biased region" description="Basic and acidic residues" evidence="2">
    <location>
        <begin position="49"/>
        <end position="65"/>
    </location>
</feature>
<dbReference type="FunFam" id="3.30.40.10:FF:000348">
    <property type="entry name" value="E3 ubiquitin-protein ligase"/>
    <property type="match status" value="1"/>
</dbReference>
<feature type="compositionally biased region" description="Polar residues" evidence="2">
    <location>
        <begin position="171"/>
        <end position="185"/>
    </location>
</feature>
<comment type="caution">
    <text evidence="5">The sequence shown here is derived from an EMBL/GenBank/DDBJ whole genome shotgun (WGS) entry which is preliminary data.</text>
</comment>
<evidence type="ECO:0000313" key="5">
    <source>
        <dbReference type="EMBL" id="KAF8389020.1"/>
    </source>
</evidence>
<dbReference type="EMBL" id="JABCRI010000019">
    <property type="protein sequence ID" value="KAF8389020.1"/>
    <property type="molecule type" value="Genomic_DNA"/>
</dbReference>
<keyword evidence="1" id="KW-0863">Zinc-finger</keyword>
<organism evidence="5 6">
    <name type="scientific">Tetracentron sinense</name>
    <name type="common">Spur-leaf</name>
    <dbReference type="NCBI Taxonomy" id="13715"/>
    <lineage>
        <taxon>Eukaryota</taxon>
        <taxon>Viridiplantae</taxon>
        <taxon>Streptophyta</taxon>
        <taxon>Embryophyta</taxon>
        <taxon>Tracheophyta</taxon>
        <taxon>Spermatophyta</taxon>
        <taxon>Magnoliopsida</taxon>
        <taxon>Trochodendrales</taxon>
        <taxon>Trochodendraceae</taxon>
        <taxon>Tetracentron</taxon>
    </lineage>
</organism>
<dbReference type="Pfam" id="PF13639">
    <property type="entry name" value="zf-RING_2"/>
    <property type="match status" value="1"/>
</dbReference>
<evidence type="ECO:0000256" key="1">
    <source>
        <dbReference type="PROSITE-ProRule" id="PRU00175"/>
    </source>
</evidence>
<dbReference type="AlphaFoldDB" id="A0A834YJ93"/>
<dbReference type="OrthoDB" id="9984778at2759"/>
<evidence type="ECO:0000259" key="4">
    <source>
        <dbReference type="PROSITE" id="PS50089"/>
    </source>
</evidence>
<feature type="transmembrane region" description="Helical" evidence="3">
    <location>
        <begin position="267"/>
        <end position="300"/>
    </location>
</feature>
<feature type="transmembrane region" description="Helical" evidence="3">
    <location>
        <begin position="237"/>
        <end position="255"/>
    </location>
</feature>
<feature type="transmembrane region" description="Helical" evidence="3">
    <location>
        <begin position="142"/>
        <end position="162"/>
    </location>
</feature>
<feature type="domain" description="RING-type" evidence="4">
    <location>
        <begin position="368"/>
        <end position="409"/>
    </location>
</feature>
<name>A0A834YJ93_TETSI</name>
<dbReference type="PANTHER" id="PTHR46225">
    <property type="entry name" value="C3H4 TYPE ZINC FINGER PROTEIN"/>
    <property type="match status" value="1"/>
</dbReference>
<feature type="compositionally biased region" description="Low complexity" evidence="2">
    <location>
        <begin position="66"/>
        <end position="89"/>
    </location>
</feature>
<evidence type="ECO:0000256" key="2">
    <source>
        <dbReference type="SAM" id="MobiDB-lite"/>
    </source>
</evidence>
<accession>A0A834YJ93</accession>
<evidence type="ECO:0000256" key="3">
    <source>
        <dbReference type="SAM" id="Phobius"/>
    </source>
</evidence>
<dbReference type="SUPFAM" id="SSF57850">
    <property type="entry name" value="RING/U-box"/>
    <property type="match status" value="1"/>
</dbReference>
<gene>
    <name evidence="5" type="ORF">HHK36_025705</name>
</gene>
<dbReference type="Gene3D" id="3.30.40.10">
    <property type="entry name" value="Zinc/RING finger domain, C3HC4 (zinc finger)"/>
    <property type="match status" value="1"/>
</dbReference>
<feature type="compositionally biased region" description="Basic and acidic residues" evidence="2">
    <location>
        <begin position="7"/>
        <end position="19"/>
    </location>
</feature>
<dbReference type="InterPro" id="IPR013083">
    <property type="entry name" value="Znf_RING/FYVE/PHD"/>
</dbReference>
<feature type="region of interest" description="Disordered" evidence="2">
    <location>
        <begin position="1"/>
        <end position="98"/>
    </location>
</feature>
<reference evidence="5 6" key="1">
    <citation type="submission" date="2020-04" db="EMBL/GenBank/DDBJ databases">
        <title>Plant Genome Project.</title>
        <authorList>
            <person name="Zhang R.-G."/>
        </authorList>
    </citation>
    <scope>NUCLEOTIDE SEQUENCE [LARGE SCALE GENOMIC DNA]</scope>
    <source>
        <strain evidence="5">YNK0</strain>
        <tissue evidence="5">Leaf</tissue>
    </source>
</reference>
<feature type="transmembrane region" description="Helical" evidence="3">
    <location>
        <begin position="110"/>
        <end position="130"/>
    </location>
</feature>
<keyword evidence="3" id="KW-0472">Membrane</keyword>
<dbReference type="InterPro" id="IPR001841">
    <property type="entry name" value="Znf_RING"/>
</dbReference>